<evidence type="ECO:0000313" key="2">
    <source>
        <dbReference type="EMBL" id="GAF04386.1"/>
    </source>
</evidence>
<evidence type="ECO:0000256" key="1">
    <source>
        <dbReference type="SAM" id="Phobius"/>
    </source>
</evidence>
<dbReference type="Proteomes" id="UP000019402">
    <property type="component" value="Unassembled WGS sequence"/>
</dbReference>
<evidence type="ECO:0000313" key="3">
    <source>
        <dbReference type="Proteomes" id="UP000019402"/>
    </source>
</evidence>
<organism evidence="2 3">
    <name type="scientific">Saccharicrinis fermentans DSM 9555 = JCM 21142</name>
    <dbReference type="NCBI Taxonomy" id="869213"/>
    <lineage>
        <taxon>Bacteria</taxon>
        <taxon>Pseudomonadati</taxon>
        <taxon>Bacteroidota</taxon>
        <taxon>Bacteroidia</taxon>
        <taxon>Marinilabiliales</taxon>
        <taxon>Marinilabiliaceae</taxon>
        <taxon>Saccharicrinis</taxon>
    </lineage>
</organism>
<dbReference type="RefSeq" id="WP_027470621.1">
    <property type="nucleotide sequence ID" value="NZ_BAMD01000044.1"/>
</dbReference>
<keyword evidence="1" id="KW-0472">Membrane</keyword>
<dbReference type="STRING" id="869213.GCA_000517085_00615"/>
<dbReference type="OrthoDB" id="9804872at2"/>
<dbReference type="AlphaFoldDB" id="W7YIT6"/>
<protein>
    <submittedName>
        <fullName evidence="2">Uncharacterized protein</fullName>
    </submittedName>
</protein>
<reference evidence="2 3" key="1">
    <citation type="journal article" date="2014" name="Genome Announc.">
        <title>Draft Genome Sequence of Cytophaga fermentans JCM 21142T, a Facultative Anaerobe Isolated from Marine Mud.</title>
        <authorList>
            <person name="Starns D."/>
            <person name="Oshima K."/>
            <person name="Suda W."/>
            <person name="Iino T."/>
            <person name="Yuki M."/>
            <person name="Inoue J."/>
            <person name="Kitamura K."/>
            <person name="Iida T."/>
            <person name="Darby A."/>
            <person name="Hattori M."/>
            <person name="Ohkuma M."/>
        </authorList>
    </citation>
    <scope>NUCLEOTIDE SEQUENCE [LARGE SCALE GENOMIC DNA]</scope>
    <source>
        <strain evidence="2 3">JCM 21142</strain>
    </source>
</reference>
<name>W7YIT6_9BACT</name>
<sequence length="162" mass="18504">MLDLTTFLIVIPIVLLMAILVVITNKKNKKKIKWKQADIWLETGDFIKLKKWAREVKDKNVPASKEWKKADSLEQKAKSIEQDFSLMEDVVVGQLKEKMGQYSQSERYSWEKNGLLPYKVIDGEKRYFKNGVSDVNMSLLKGGKELGVLSKNPMGHGKGMVS</sequence>
<proteinExistence type="predicted"/>
<accession>W7YIT6</accession>
<keyword evidence="1" id="KW-0812">Transmembrane</keyword>
<comment type="caution">
    <text evidence="2">The sequence shown here is derived from an EMBL/GenBank/DDBJ whole genome shotgun (WGS) entry which is preliminary data.</text>
</comment>
<gene>
    <name evidence="2" type="ORF">JCM21142_83088</name>
</gene>
<feature type="transmembrane region" description="Helical" evidence="1">
    <location>
        <begin position="6"/>
        <end position="25"/>
    </location>
</feature>
<keyword evidence="3" id="KW-1185">Reference proteome</keyword>
<dbReference type="EMBL" id="BAMD01000044">
    <property type="protein sequence ID" value="GAF04386.1"/>
    <property type="molecule type" value="Genomic_DNA"/>
</dbReference>
<keyword evidence="1" id="KW-1133">Transmembrane helix</keyword>